<protein>
    <submittedName>
        <fullName evidence="2">tRNA (Adenosine(37)-N6)-threonylcarbamoyltransferase complex dimerization subunit type 1 TsaB</fullName>
    </submittedName>
</protein>
<reference evidence="2 3" key="1">
    <citation type="submission" date="2019-04" db="EMBL/GenBank/DDBJ databases">
        <title>Niastella caeni sp. nov., isolated from activated sludge.</title>
        <authorList>
            <person name="Sheng M."/>
        </authorList>
    </citation>
    <scope>NUCLEOTIDE SEQUENCE [LARGE SCALE GENOMIC DNA]</scope>
    <source>
        <strain evidence="2 3">HX-2-15</strain>
    </source>
</reference>
<name>A0A4V4H1S1_9BACT</name>
<sequence length="230" mass="25529">MILNIDTATDQASVCVSSIDGIVISTLINENQKDHAAWIQMAINTLLQKEGYTMQQIQAVAVTHGPGSYTGLRVGMATAKGLCFALQIPLITINTLQIMAYGAINQWQSLAAHMQPPLCYCPMIDARRMEVFTAVYDAALHEIISPKAMILDALSFNEELNNKSLVCFGNGSFKWKNVSRYPNVLFIDEKIDIAKSLAKLASSLYLSQNFANLAYAEPVYLKEFYSYIKK</sequence>
<dbReference type="CDD" id="cd24032">
    <property type="entry name" value="ASKHA_NBD_TsaB"/>
    <property type="match status" value="1"/>
</dbReference>
<keyword evidence="2" id="KW-0808">Transferase</keyword>
<dbReference type="NCBIfam" id="TIGR03725">
    <property type="entry name" value="T6A_YeaZ"/>
    <property type="match status" value="1"/>
</dbReference>
<dbReference type="RefSeq" id="WP_136576095.1">
    <property type="nucleotide sequence ID" value="NZ_STFF01000001.1"/>
</dbReference>
<dbReference type="AlphaFoldDB" id="A0A4V4H1S1"/>
<dbReference type="PANTHER" id="PTHR11735">
    <property type="entry name" value="TRNA N6-ADENOSINE THREONYLCARBAMOYLTRANSFERASE"/>
    <property type="match status" value="1"/>
</dbReference>
<dbReference type="GO" id="GO:0005829">
    <property type="term" value="C:cytosol"/>
    <property type="evidence" value="ECO:0007669"/>
    <property type="project" value="TreeGrafter"/>
</dbReference>
<dbReference type="EMBL" id="STFF01000001">
    <property type="protein sequence ID" value="THU41606.1"/>
    <property type="molecule type" value="Genomic_DNA"/>
</dbReference>
<evidence type="ECO:0000259" key="1">
    <source>
        <dbReference type="Pfam" id="PF00814"/>
    </source>
</evidence>
<keyword evidence="3" id="KW-1185">Reference proteome</keyword>
<gene>
    <name evidence="2" type="primary">tsaB</name>
    <name evidence="2" type="ORF">FAM09_05780</name>
</gene>
<dbReference type="Pfam" id="PF00814">
    <property type="entry name" value="TsaD"/>
    <property type="match status" value="1"/>
</dbReference>
<dbReference type="InterPro" id="IPR000905">
    <property type="entry name" value="Gcp-like_dom"/>
</dbReference>
<dbReference type="InterPro" id="IPR043129">
    <property type="entry name" value="ATPase_NBD"/>
</dbReference>
<comment type="caution">
    <text evidence="2">The sequence shown here is derived from an EMBL/GenBank/DDBJ whole genome shotgun (WGS) entry which is preliminary data.</text>
</comment>
<dbReference type="PANTHER" id="PTHR11735:SF11">
    <property type="entry name" value="TRNA THREONYLCARBAMOYLADENOSINE BIOSYNTHESIS PROTEIN TSAB"/>
    <property type="match status" value="1"/>
</dbReference>
<dbReference type="InterPro" id="IPR022496">
    <property type="entry name" value="T6A_TsaB"/>
</dbReference>
<accession>A0A4V4H1S1</accession>
<feature type="domain" description="Gcp-like" evidence="1">
    <location>
        <begin position="32"/>
        <end position="204"/>
    </location>
</feature>
<evidence type="ECO:0000313" key="3">
    <source>
        <dbReference type="Proteomes" id="UP000306918"/>
    </source>
</evidence>
<dbReference type="SUPFAM" id="SSF53067">
    <property type="entry name" value="Actin-like ATPase domain"/>
    <property type="match status" value="2"/>
</dbReference>
<dbReference type="OrthoDB" id="9784166at2"/>
<evidence type="ECO:0000313" key="2">
    <source>
        <dbReference type="EMBL" id="THU41606.1"/>
    </source>
</evidence>
<dbReference type="Gene3D" id="3.30.420.40">
    <property type="match status" value="2"/>
</dbReference>
<dbReference type="GO" id="GO:0002949">
    <property type="term" value="P:tRNA threonylcarbamoyladenosine modification"/>
    <property type="evidence" value="ECO:0007669"/>
    <property type="project" value="InterPro"/>
</dbReference>
<dbReference type="GO" id="GO:0016740">
    <property type="term" value="F:transferase activity"/>
    <property type="evidence" value="ECO:0007669"/>
    <property type="project" value="UniProtKB-KW"/>
</dbReference>
<proteinExistence type="predicted"/>
<dbReference type="Proteomes" id="UP000306918">
    <property type="component" value="Unassembled WGS sequence"/>
</dbReference>
<organism evidence="2 3">
    <name type="scientific">Niastella caeni</name>
    <dbReference type="NCBI Taxonomy" id="2569763"/>
    <lineage>
        <taxon>Bacteria</taxon>
        <taxon>Pseudomonadati</taxon>
        <taxon>Bacteroidota</taxon>
        <taxon>Chitinophagia</taxon>
        <taxon>Chitinophagales</taxon>
        <taxon>Chitinophagaceae</taxon>
        <taxon>Niastella</taxon>
    </lineage>
</organism>